<feature type="signal peptide" evidence="1">
    <location>
        <begin position="1"/>
        <end position="18"/>
    </location>
</feature>
<proteinExistence type="predicted"/>
<keyword evidence="3" id="KW-1185">Reference proteome</keyword>
<accession>A0A1W2TM09</accession>
<gene>
    <name evidence="2" type="ORF">SAMD00023353_3700860</name>
</gene>
<feature type="chain" id="PRO_5012280699" evidence="1">
    <location>
        <begin position="19"/>
        <end position="207"/>
    </location>
</feature>
<dbReference type="Proteomes" id="UP000054516">
    <property type="component" value="Unassembled WGS sequence"/>
</dbReference>
<organism evidence="2">
    <name type="scientific">Rosellinia necatrix</name>
    <name type="common">White root-rot fungus</name>
    <dbReference type="NCBI Taxonomy" id="77044"/>
    <lineage>
        <taxon>Eukaryota</taxon>
        <taxon>Fungi</taxon>
        <taxon>Dikarya</taxon>
        <taxon>Ascomycota</taxon>
        <taxon>Pezizomycotina</taxon>
        <taxon>Sordariomycetes</taxon>
        <taxon>Xylariomycetidae</taxon>
        <taxon>Xylariales</taxon>
        <taxon>Xylariaceae</taxon>
        <taxon>Rosellinia</taxon>
    </lineage>
</organism>
<keyword evidence="1" id="KW-0732">Signal</keyword>
<protein>
    <submittedName>
        <fullName evidence="2">Uncharacterized protein</fullName>
    </submittedName>
</protein>
<sequence>MTFIGVLLTASLAAFATGTSTFPFVLPCSSVSGTPCTCPPGTNYAESLTAVIIGATAGNVGSVTNNFFNPEWAGLTIWTVQGPNNFPGLSTRSVNFTTSIGEYTFTERLSFRFVFPDGSFEQRYEQRGLIPYRSGNGSFAGSWTTLKGDRIFANQTLVRFSNYACQTGHPIDFAQFHEVALTNATNIITTRGLVWGVNTVPVSAQLF</sequence>
<dbReference type="AlphaFoldDB" id="A0A1W2TM09"/>
<evidence type="ECO:0000256" key="1">
    <source>
        <dbReference type="SAM" id="SignalP"/>
    </source>
</evidence>
<name>A0A1W2TM09_ROSNE</name>
<reference evidence="2" key="1">
    <citation type="submission" date="2016-03" db="EMBL/GenBank/DDBJ databases">
        <title>Draft genome sequence of Rosellinia necatrix.</title>
        <authorList>
            <person name="Kanematsu S."/>
        </authorList>
    </citation>
    <scope>NUCLEOTIDE SEQUENCE [LARGE SCALE GENOMIC DNA]</scope>
    <source>
        <strain evidence="2">W97</strain>
    </source>
</reference>
<evidence type="ECO:0000313" key="2">
    <source>
        <dbReference type="EMBL" id="GAP89346.2"/>
    </source>
</evidence>
<dbReference type="EMBL" id="DF977482">
    <property type="protein sequence ID" value="GAP89346.2"/>
    <property type="molecule type" value="Genomic_DNA"/>
</dbReference>
<dbReference type="OMA" id="GFHESAM"/>
<evidence type="ECO:0000313" key="3">
    <source>
        <dbReference type="Proteomes" id="UP000054516"/>
    </source>
</evidence>
<dbReference type="OrthoDB" id="3450745at2759"/>